<dbReference type="PROSITE" id="PS50042">
    <property type="entry name" value="CNMP_BINDING_3"/>
    <property type="match status" value="1"/>
</dbReference>
<dbReference type="Gene3D" id="2.60.120.10">
    <property type="entry name" value="Jelly Rolls"/>
    <property type="match status" value="1"/>
</dbReference>
<comment type="catalytic activity">
    <reaction evidence="1">
        <text>ATP + protein L-histidine = ADP + protein N-phospho-L-histidine.</text>
        <dbReference type="EC" id="2.7.13.3"/>
    </reaction>
</comment>
<evidence type="ECO:0000259" key="3">
    <source>
        <dbReference type="PROSITE" id="PS50042"/>
    </source>
</evidence>
<feature type="domain" description="Cyclic nucleotide-binding" evidence="3">
    <location>
        <begin position="18"/>
        <end position="88"/>
    </location>
</feature>
<dbReference type="InterPro" id="IPR036890">
    <property type="entry name" value="HATPase_C_sf"/>
</dbReference>
<dbReference type="EMBL" id="MBTF01000035">
    <property type="protein sequence ID" value="OOQ57563.1"/>
    <property type="molecule type" value="Genomic_DNA"/>
</dbReference>
<accession>A0A1S9P9B2</accession>
<dbReference type="InterPro" id="IPR014710">
    <property type="entry name" value="RmlC-like_jellyroll"/>
</dbReference>
<dbReference type="Pfam" id="PF00027">
    <property type="entry name" value="cNMP_binding"/>
    <property type="match status" value="1"/>
</dbReference>
<dbReference type="PANTHER" id="PTHR43065:SF48">
    <property type="entry name" value="HISTIDINE KINASE"/>
    <property type="match status" value="1"/>
</dbReference>
<evidence type="ECO:0000313" key="6">
    <source>
        <dbReference type="Proteomes" id="UP000189739"/>
    </source>
</evidence>
<dbReference type="STRING" id="1792845.BC343_12205"/>
<dbReference type="Gene3D" id="1.10.287.130">
    <property type="match status" value="1"/>
</dbReference>
<organism evidence="5 6">
    <name type="scientific">Mucilaginibacter pedocola</name>
    <dbReference type="NCBI Taxonomy" id="1792845"/>
    <lineage>
        <taxon>Bacteria</taxon>
        <taxon>Pseudomonadati</taxon>
        <taxon>Bacteroidota</taxon>
        <taxon>Sphingobacteriia</taxon>
        <taxon>Sphingobacteriales</taxon>
        <taxon>Sphingobacteriaceae</taxon>
        <taxon>Mucilaginibacter</taxon>
    </lineage>
</organism>
<dbReference type="PROSITE" id="PS50109">
    <property type="entry name" value="HIS_KIN"/>
    <property type="match status" value="1"/>
</dbReference>
<evidence type="ECO:0000256" key="2">
    <source>
        <dbReference type="ARBA" id="ARBA00012438"/>
    </source>
</evidence>
<evidence type="ECO:0000313" key="5">
    <source>
        <dbReference type="EMBL" id="OOQ57563.1"/>
    </source>
</evidence>
<feature type="domain" description="Histidine kinase" evidence="4">
    <location>
        <begin position="294"/>
        <end position="469"/>
    </location>
</feature>
<dbReference type="PANTHER" id="PTHR43065">
    <property type="entry name" value="SENSOR HISTIDINE KINASE"/>
    <property type="match status" value="1"/>
</dbReference>
<dbReference type="PRINTS" id="PR00344">
    <property type="entry name" value="BCTRLSENSOR"/>
</dbReference>
<evidence type="ECO:0000259" key="4">
    <source>
        <dbReference type="PROSITE" id="PS50109"/>
    </source>
</evidence>
<name>A0A1S9P9B2_9SPHI</name>
<evidence type="ECO:0000256" key="1">
    <source>
        <dbReference type="ARBA" id="ARBA00000085"/>
    </source>
</evidence>
<dbReference type="InterPro" id="IPR018490">
    <property type="entry name" value="cNMP-bd_dom_sf"/>
</dbReference>
<dbReference type="GO" id="GO:0004673">
    <property type="term" value="F:protein histidine kinase activity"/>
    <property type="evidence" value="ECO:0007669"/>
    <property type="project" value="UniProtKB-EC"/>
</dbReference>
<dbReference type="AlphaFoldDB" id="A0A1S9P9B2"/>
<gene>
    <name evidence="5" type="ORF">BC343_12205</name>
</gene>
<dbReference type="OrthoDB" id="9806995at2"/>
<dbReference type="CDD" id="cd00038">
    <property type="entry name" value="CAP_ED"/>
    <property type="match status" value="1"/>
</dbReference>
<dbReference type="InterPro" id="IPR005467">
    <property type="entry name" value="His_kinase_dom"/>
</dbReference>
<dbReference type="SMART" id="SM00387">
    <property type="entry name" value="HATPase_c"/>
    <property type="match status" value="1"/>
</dbReference>
<proteinExistence type="predicted"/>
<dbReference type="SUPFAM" id="SSF55874">
    <property type="entry name" value="ATPase domain of HSP90 chaperone/DNA topoisomerase II/histidine kinase"/>
    <property type="match status" value="1"/>
</dbReference>
<dbReference type="InterPro" id="IPR000595">
    <property type="entry name" value="cNMP-bd_dom"/>
</dbReference>
<dbReference type="SUPFAM" id="SSF51206">
    <property type="entry name" value="cAMP-binding domain-like"/>
    <property type="match status" value="1"/>
</dbReference>
<protein>
    <recommendedName>
        <fullName evidence="2">histidine kinase</fullName>
        <ecNumber evidence="2">2.7.13.3</ecNumber>
    </recommendedName>
</protein>
<reference evidence="5 6" key="1">
    <citation type="submission" date="2016-07" db="EMBL/GenBank/DDBJ databases">
        <title>Genomic analysis of zinc-resistant bacterium Mucilaginibacter pedocola TBZ30.</title>
        <authorList>
            <person name="Huang J."/>
            <person name="Tang J."/>
        </authorList>
    </citation>
    <scope>NUCLEOTIDE SEQUENCE [LARGE SCALE GENOMIC DNA]</scope>
    <source>
        <strain evidence="5 6">TBZ30</strain>
    </source>
</reference>
<sequence length="470" mass="52809">MNDVKLEVTLEELKAIPVLSEVPDDQLQWFLDAGEVVTFEEGERVFEFGDAVKYTTVLLEGRIRICATQGGKYREIAVIREQGITGYLPFSRAKKTPGFGECVRRVRLLTVPADKIKEATKIHYELTEALVHTMTSRVRDFTSLQQQNEKMFALGKLSAGLAHELNNPAAAISRGASSLDKQIKNLPAMFKAIVSLNMKPEKVDKVNELLVSRANQTDRPVLSMMDKADHEDALADWLLDHDIKKLEFAENLVDFDFKPADLDHMNACTPSPQLEIVLAWVNNYLLATKMIDDVKESAQRISQLVTSVKNFTHMDRDTDKQLMDIHAGIRNTLTMLNYKLKKGNVKLVEDFDLTLPQVRAMAGELNQVWTNVIDNAIDAMEPNGGGTLEIRTRKDRQFVQVIIKDNGPGIPEELQSQIFDPFFTTKEMGKGTGLGLDVVSRIIRQHNGTVKVHSVPGDTEFEICFPLNDD</sequence>
<dbReference type="InterPro" id="IPR003594">
    <property type="entry name" value="HATPase_dom"/>
</dbReference>
<dbReference type="Gene3D" id="3.30.565.10">
    <property type="entry name" value="Histidine kinase-like ATPase, C-terminal domain"/>
    <property type="match status" value="1"/>
</dbReference>
<dbReference type="Pfam" id="PF02518">
    <property type="entry name" value="HATPase_c"/>
    <property type="match status" value="1"/>
</dbReference>
<dbReference type="Proteomes" id="UP000189739">
    <property type="component" value="Unassembled WGS sequence"/>
</dbReference>
<keyword evidence="6" id="KW-1185">Reference proteome</keyword>
<dbReference type="EC" id="2.7.13.3" evidence="2"/>
<comment type="caution">
    <text evidence="5">The sequence shown here is derived from an EMBL/GenBank/DDBJ whole genome shotgun (WGS) entry which is preliminary data.</text>
</comment>
<dbReference type="InterPro" id="IPR004358">
    <property type="entry name" value="Sig_transdc_His_kin-like_C"/>
</dbReference>
<dbReference type="RefSeq" id="WP_078350163.1">
    <property type="nucleotide sequence ID" value="NZ_MBTF01000035.1"/>
</dbReference>